<dbReference type="InterPro" id="IPR019787">
    <property type="entry name" value="Znf_PHD-finger"/>
</dbReference>
<feature type="compositionally biased region" description="Basic and acidic residues" evidence="4">
    <location>
        <begin position="210"/>
        <end position="226"/>
    </location>
</feature>
<feature type="compositionally biased region" description="Polar residues" evidence="4">
    <location>
        <begin position="42"/>
        <end position="57"/>
    </location>
</feature>
<name>R0K8T0_EXST2</name>
<dbReference type="Pfam" id="PF00628">
    <property type="entry name" value="PHD"/>
    <property type="match status" value="1"/>
</dbReference>
<evidence type="ECO:0000313" key="7">
    <source>
        <dbReference type="Proteomes" id="UP000016935"/>
    </source>
</evidence>
<feature type="region of interest" description="Disordered" evidence="4">
    <location>
        <begin position="1"/>
        <end position="102"/>
    </location>
</feature>
<feature type="compositionally biased region" description="Basic and acidic residues" evidence="4">
    <location>
        <begin position="251"/>
        <end position="263"/>
    </location>
</feature>
<dbReference type="AlphaFoldDB" id="R0K8T0"/>
<feature type="compositionally biased region" description="Basic and acidic residues" evidence="4">
    <location>
        <begin position="276"/>
        <end position="289"/>
    </location>
</feature>
<dbReference type="eggNOG" id="KOG1844">
    <property type="taxonomic scope" value="Eukaryota"/>
</dbReference>
<feature type="compositionally biased region" description="Basic and acidic residues" evidence="4">
    <location>
        <begin position="326"/>
        <end position="346"/>
    </location>
</feature>
<dbReference type="EMBL" id="KB908703">
    <property type="protein sequence ID" value="EOA84652.1"/>
    <property type="molecule type" value="Genomic_DNA"/>
</dbReference>
<evidence type="ECO:0000256" key="1">
    <source>
        <dbReference type="ARBA" id="ARBA00022723"/>
    </source>
</evidence>
<dbReference type="OrthoDB" id="418595at2759"/>
<keyword evidence="2" id="KW-0863">Zinc-finger</keyword>
<dbReference type="GO" id="GO:0033698">
    <property type="term" value="C:Rpd3L complex"/>
    <property type="evidence" value="ECO:0007669"/>
    <property type="project" value="TreeGrafter"/>
</dbReference>
<keyword evidence="7" id="KW-1185">Reference proteome</keyword>
<evidence type="ECO:0000259" key="5">
    <source>
        <dbReference type="SMART" id="SM00249"/>
    </source>
</evidence>
<evidence type="ECO:0000256" key="4">
    <source>
        <dbReference type="SAM" id="MobiDB-lite"/>
    </source>
</evidence>
<feature type="compositionally biased region" description="Polar residues" evidence="4">
    <location>
        <begin position="293"/>
        <end position="302"/>
    </location>
</feature>
<keyword evidence="3" id="KW-0862">Zinc</keyword>
<feature type="region of interest" description="Disordered" evidence="4">
    <location>
        <begin position="193"/>
        <end position="474"/>
    </location>
</feature>
<keyword evidence="1" id="KW-0479">Metal-binding</keyword>
<feature type="compositionally biased region" description="Polar residues" evidence="4">
    <location>
        <begin position="416"/>
        <end position="451"/>
    </location>
</feature>
<feature type="domain" description="Zinc finger PHD-type" evidence="5">
    <location>
        <begin position="107"/>
        <end position="176"/>
    </location>
</feature>
<accession>R0K8T0</accession>
<proteinExistence type="predicted"/>
<dbReference type="GO" id="GO:0061186">
    <property type="term" value="P:negative regulation of silent mating-type cassette heterochromatin formation"/>
    <property type="evidence" value="ECO:0007669"/>
    <property type="project" value="TreeGrafter"/>
</dbReference>
<dbReference type="PANTHER" id="PTHR47793">
    <property type="entry name" value="HISTONE DEACETYLASE COMPLEX SUBUNIT CTI6"/>
    <property type="match status" value="1"/>
</dbReference>
<dbReference type="PROSITE" id="PS01359">
    <property type="entry name" value="ZF_PHD_1"/>
    <property type="match status" value="1"/>
</dbReference>
<dbReference type="SUPFAM" id="SSF57903">
    <property type="entry name" value="FYVE/PHD zinc finger"/>
    <property type="match status" value="1"/>
</dbReference>
<dbReference type="GO" id="GO:0061188">
    <property type="term" value="P:negative regulation of rDNA heterochromatin formation"/>
    <property type="evidence" value="ECO:0007669"/>
    <property type="project" value="TreeGrafter"/>
</dbReference>
<dbReference type="Gene3D" id="3.30.40.10">
    <property type="entry name" value="Zinc/RING finger domain, C3HC4 (zinc finger)"/>
    <property type="match status" value="1"/>
</dbReference>
<dbReference type="HOGENOM" id="CLU_020879_0_1_1"/>
<dbReference type="InterPro" id="IPR053051">
    <property type="entry name" value="HDAC_complex_subunit"/>
</dbReference>
<dbReference type="STRING" id="671987.R0K8T0"/>
<organism evidence="6 7">
    <name type="scientific">Exserohilum turcicum (strain 28A)</name>
    <name type="common">Northern leaf blight fungus</name>
    <name type="synonym">Setosphaeria turcica</name>
    <dbReference type="NCBI Taxonomy" id="671987"/>
    <lineage>
        <taxon>Eukaryota</taxon>
        <taxon>Fungi</taxon>
        <taxon>Dikarya</taxon>
        <taxon>Ascomycota</taxon>
        <taxon>Pezizomycotina</taxon>
        <taxon>Dothideomycetes</taxon>
        <taxon>Pleosporomycetidae</taxon>
        <taxon>Pleosporales</taxon>
        <taxon>Pleosporineae</taxon>
        <taxon>Pleosporaceae</taxon>
        <taxon>Exserohilum</taxon>
    </lineage>
</organism>
<evidence type="ECO:0000256" key="2">
    <source>
        <dbReference type="ARBA" id="ARBA00022771"/>
    </source>
</evidence>
<evidence type="ECO:0000313" key="6">
    <source>
        <dbReference type="EMBL" id="EOA84652.1"/>
    </source>
</evidence>
<reference evidence="6 7" key="1">
    <citation type="journal article" date="2012" name="PLoS Pathog.">
        <title>Diverse lifestyles and strategies of plant pathogenesis encoded in the genomes of eighteen Dothideomycetes fungi.</title>
        <authorList>
            <person name="Ohm R.A."/>
            <person name="Feau N."/>
            <person name="Henrissat B."/>
            <person name="Schoch C.L."/>
            <person name="Horwitz B.A."/>
            <person name="Barry K.W."/>
            <person name="Condon B.J."/>
            <person name="Copeland A.C."/>
            <person name="Dhillon B."/>
            <person name="Glaser F."/>
            <person name="Hesse C.N."/>
            <person name="Kosti I."/>
            <person name="LaButti K."/>
            <person name="Lindquist E.A."/>
            <person name="Lucas S."/>
            <person name="Salamov A.A."/>
            <person name="Bradshaw R.E."/>
            <person name="Ciuffetti L."/>
            <person name="Hamelin R.C."/>
            <person name="Kema G.H.J."/>
            <person name="Lawrence C."/>
            <person name="Scott J.A."/>
            <person name="Spatafora J.W."/>
            <person name="Turgeon B.G."/>
            <person name="de Wit P.J.G.M."/>
            <person name="Zhong S."/>
            <person name="Goodwin S.B."/>
            <person name="Grigoriev I.V."/>
        </authorList>
    </citation>
    <scope>NUCLEOTIDE SEQUENCE [LARGE SCALE GENOMIC DNA]</scope>
    <source>
        <strain evidence="7">28A</strain>
    </source>
</reference>
<protein>
    <recommendedName>
        <fullName evidence="5">Zinc finger PHD-type domain-containing protein</fullName>
    </recommendedName>
</protein>
<sequence length="568" mass="62734">MSPRRSSRARTTQPPPSVATHSNSSSSVSSARTDRASRTSAKQTSPPKSSTPHSLSSEEPEEAPHDAQPEPPLTRRRTREHDNDEDESAKLDDELDDDIAEEDEVTRCVCGYQEYPGLPSDSIKPGMSLADLEAQADELGGLFIQCDVCKVWQHGGCVGIMDEAASPDEYFCEECRKDLHKVTTSSKGQKYSRYLPVYDQQHGKHRKSSVSKESEGNSAKDKDRNNRASVDSFGKRRSTMNSRAAYDEDEVLRKVLEESKHEGGTTSENGNRKKRSRDDSEETKPEIKRQRTGSRSPSNSPVLESEDDSTKASAPKQKPRGAAAKSQREKEQRDKERETQRNEAANRRKGRAERRKGDDPEDPEPTPTPAAEEPPMPPQAPEPAVPEPPAVEPKPMPVPRRGGRPPQKSRGRLGRNQYSRDTAPATNGTSPKNDTAQSPQTSATNGMSNGHDSSDGAAGQKPTKTKNWRLQKLSWNDIRRPAGAMQSYIAQRQVEMATAEKHMSVAPAVQPAIDATNGDALPPAAKDEDADLAKFKDLSTTQMMDFLSRDLVHWQQMISEPMDKSPRP</sequence>
<dbReference type="InterPro" id="IPR019786">
    <property type="entry name" value="Zinc_finger_PHD-type_CS"/>
</dbReference>
<dbReference type="PANTHER" id="PTHR47793:SF1">
    <property type="entry name" value="HISTONE DEACETYLASE COMPLEX SUBUNIT CTI6"/>
    <property type="match status" value="1"/>
</dbReference>
<dbReference type="RefSeq" id="XP_008027235.1">
    <property type="nucleotide sequence ID" value="XM_008029044.1"/>
</dbReference>
<feature type="compositionally biased region" description="Acidic residues" evidence="4">
    <location>
        <begin position="83"/>
        <end position="102"/>
    </location>
</feature>
<feature type="compositionally biased region" description="Pro residues" evidence="4">
    <location>
        <begin position="365"/>
        <end position="398"/>
    </location>
</feature>
<evidence type="ECO:0000256" key="3">
    <source>
        <dbReference type="ARBA" id="ARBA00022833"/>
    </source>
</evidence>
<dbReference type="GO" id="GO:0070210">
    <property type="term" value="C:Rpd3L-Expanded complex"/>
    <property type="evidence" value="ECO:0007669"/>
    <property type="project" value="TreeGrafter"/>
</dbReference>
<feature type="compositionally biased region" description="Low complexity" evidence="4">
    <location>
        <begin position="18"/>
        <end position="31"/>
    </location>
</feature>
<dbReference type="InterPro" id="IPR001965">
    <property type="entry name" value="Znf_PHD"/>
</dbReference>
<dbReference type="GeneID" id="19398791"/>
<dbReference type="Proteomes" id="UP000016935">
    <property type="component" value="Unassembled WGS sequence"/>
</dbReference>
<reference evidence="6 7" key="2">
    <citation type="journal article" date="2013" name="PLoS Genet.">
        <title>Comparative genome structure, secondary metabolite, and effector coding capacity across Cochliobolus pathogens.</title>
        <authorList>
            <person name="Condon B.J."/>
            <person name="Leng Y."/>
            <person name="Wu D."/>
            <person name="Bushley K.E."/>
            <person name="Ohm R.A."/>
            <person name="Otillar R."/>
            <person name="Martin J."/>
            <person name="Schackwitz W."/>
            <person name="Grimwood J."/>
            <person name="MohdZainudin N."/>
            <person name="Xue C."/>
            <person name="Wang R."/>
            <person name="Manning V.A."/>
            <person name="Dhillon B."/>
            <person name="Tu Z.J."/>
            <person name="Steffenson B.J."/>
            <person name="Salamov A."/>
            <person name="Sun H."/>
            <person name="Lowry S."/>
            <person name="LaButti K."/>
            <person name="Han J."/>
            <person name="Copeland A."/>
            <person name="Lindquist E."/>
            <person name="Barry K."/>
            <person name="Schmutz J."/>
            <person name="Baker S.E."/>
            <person name="Ciuffetti L.M."/>
            <person name="Grigoriev I.V."/>
            <person name="Zhong S."/>
            <person name="Turgeon B.G."/>
        </authorList>
    </citation>
    <scope>NUCLEOTIDE SEQUENCE [LARGE SCALE GENOMIC DNA]</scope>
    <source>
        <strain evidence="7">28A</strain>
    </source>
</reference>
<dbReference type="InterPro" id="IPR011011">
    <property type="entry name" value="Znf_FYVE_PHD"/>
</dbReference>
<dbReference type="GO" id="GO:0008270">
    <property type="term" value="F:zinc ion binding"/>
    <property type="evidence" value="ECO:0007669"/>
    <property type="project" value="UniProtKB-KW"/>
</dbReference>
<dbReference type="SMART" id="SM00249">
    <property type="entry name" value="PHD"/>
    <property type="match status" value="1"/>
</dbReference>
<dbReference type="InterPro" id="IPR013083">
    <property type="entry name" value="Znf_RING/FYVE/PHD"/>
</dbReference>
<gene>
    <name evidence="6" type="ORF">SETTUDRAFT_163535</name>
</gene>
<feature type="compositionally biased region" description="Basic residues" evidence="4">
    <location>
        <begin position="401"/>
        <end position="413"/>
    </location>
</feature>